<sequence>MSARRSLVWLGLTPEPEQELPAAVAALRAPAEGRPQSALVTAERQRVERLVLRGTQRGWLRYLGEVTDLVVEAAKEPAVADPRPALVAGEVVLDHHRMLIGLPGAGYARTAPQRRDLESALQRLRSRHGTDLSAGSGPSGHPDEHFGPPDLTGPAGLSRRLDEALEHPEPRSTA</sequence>
<dbReference type="Proteomes" id="UP001501759">
    <property type="component" value="Unassembled WGS sequence"/>
</dbReference>
<feature type="region of interest" description="Disordered" evidence="1">
    <location>
        <begin position="125"/>
        <end position="174"/>
    </location>
</feature>
<reference evidence="3" key="1">
    <citation type="journal article" date="2019" name="Int. J. Syst. Evol. Microbiol.">
        <title>The Global Catalogue of Microorganisms (GCM) 10K type strain sequencing project: providing services to taxonomists for standard genome sequencing and annotation.</title>
        <authorList>
            <consortium name="The Broad Institute Genomics Platform"/>
            <consortium name="The Broad Institute Genome Sequencing Center for Infectious Disease"/>
            <person name="Wu L."/>
            <person name="Ma J."/>
        </authorList>
    </citation>
    <scope>NUCLEOTIDE SEQUENCE [LARGE SCALE GENOMIC DNA]</scope>
    <source>
        <strain evidence="3">JCM 18409</strain>
    </source>
</reference>
<name>A0ABP9JIX8_9ACTN</name>
<organism evidence="2 3">
    <name type="scientific">Streptomyces siamensis</name>
    <dbReference type="NCBI Taxonomy" id="1274986"/>
    <lineage>
        <taxon>Bacteria</taxon>
        <taxon>Bacillati</taxon>
        <taxon>Actinomycetota</taxon>
        <taxon>Actinomycetes</taxon>
        <taxon>Kitasatosporales</taxon>
        <taxon>Streptomycetaceae</taxon>
        <taxon>Streptomyces</taxon>
    </lineage>
</organism>
<keyword evidence="3" id="KW-1185">Reference proteome</keyword>
<evidence type="ECO:0000313" key="2">
    <source>
        <dbReference type="EMBL" id="GAA5033627.1"/>
    </source>
</evidence>
<accession>A0ABP9JIX8</accession>
<dbReference type="RefSeq" id="WP_345657521.1">
    <property type="nucleotide sequence ID" value="NZ_BAABKB010000041.1"/>
</dbReference>
<proteinExistence type="predicted"/>
<feature type="compositionally biased region" description="Basic and acidic residues" evidence="1">
    <location>
        <begin position="159"/>
        <end position="174"/>
    </location>
</feature>
<protein>
    <submittedName>
        <fullName evidence="2">Uncharacterized protein</fullName>
    </submittedName>
</protein>
<gene>
    <name evidence="2" type="ORF">GCM10023335_77420</name>
</gene>
<evidence type="ECO:0000256" key="1">
    <source>
        <dbReference type="SAM" id="MobiDB-lite"/>
    </source>
</evidence>
<comment type="caution">
    <text evidence="2">The sequence shown here is derived from an EMBL/GenBank/DDBJ whole genome shotgun (WGS) entry which is preliminary data.</text>
</comment>
<dbReference type="EMBL" id="BAABKB010000041">
    <property type="protein sequence ID" value="GAA5033627.1"/>
    <property type="molecule type" value="Genomic_DNA"/>
</dbReference>
<evidence type="ECO:0000313" key="3">
    <source>
        <dbReference type="Proteomes" id="UP001501759"/>
    </source>
</evidence>